<dbReference type="InterPro" id="IPR025870">
    <property type="entry name" value="Glyoxalase-like_dom"/>
</dbReference>
<evidence type="ECO:0000259" key="1">
    <source>
        <dbReference type="Pfam" id="PF13468"/>
    </source>
</evidence>
<dbReference type="InterPro" id="IPR029068">
    <property type="entry name" value="Glyas_Bleomycin-R_OHBP_Dase"/>
</dbReference>
<dbReference type="AlphaFoldDB" id="A0A1H9EHA2"/>
<reference evidence="2 3" key="1">
    <citation type="submission" date="2016-10" db="EMBL/GenBank/DDBJ databases">
        <authorList>
            <person name="de Groot N.N."/>
        </authorList>
    </citation>
    <scope>NUCLEOTIDE SEQUENCE [LARGE SCALE GENOMIC DNA]</scope>
    <source>
        <strain evidence="2 3">DSM 22007</strain>
    </source>
</reference>
<dbReference type="EMBL" id="FOEP01000005">
    <property type="protein sequence ID" value="SEQ25015.1"/>
    <property type="molecule type" value="Genomic_DNA"/>
</dbReference>
<dbReference type="SUPFAM" id="SSF54593">
    <property type="entry name" value="Glyoxalase/Bleomycin resistance protein/Dihydroxybiphenyl dioxygenase"/>
    <property type="match status" value="1"/>
</dbReference>
<sequence length="205" mass="22408">MLFLDHIAVAAGTLEQGCAFVERTLGVTVQPGGQHPRFATHNALLGLEDGLYLEVIAIDPDAPAPEDARWFDLDRFEGAPRLHNWICRTDDMTRALAQMPARAGRPVALSRGDLRWQMAVPENGQLPYDEMCPALIEWQGAAHPAARLTPSGLRLDRLVISHPDAPALEAALSGLLRDPRLVFEPSELPGLRADFLTPNGPRSLT</sequence>
<dbReference type="Proteomes" id="UP000198634">
    <property type="component" value="Unassembled WGS sequence"/>
</dbReference>
<gene>
    <name evidence="2" type="ORF">SAMN04488092_10550</name>
</gene>
<keyword evidence="3" id="KW-1185">Reference proteome</keyword>
<evidence type="ECO:0000313" key="3">
    <source>
        <dbReference type="Proteomes" id="UP000198634"/>
    </source>
</evidence>
<protein>
    <submittedName>
        <fullName evidence="2">Glyoxalase-like domain-containing protein</fullName>
    </submittedName>
</protein>
<dbReference type="RefSeq" id="WP_090269525.1">
    <property type="nucleotide sequence ID" value="NZ_FOEP01000005.1"/>
</dbReference>
<name>A0A1H9EHA2_9RHOB</name>
<organism evidence="2 3">
    <name type="scientific">Thalassovita taeanensis</name>
    <dbReference type="NCBI Taxonomy" id="657014"/>
    <lineage>
        <taxon>Bacteria</taxon>
        <taxon>Pseudomonadati</taxon>
        <taxon>Pseudomonadota</taxon>
        <taxon>Alphaproteobacteria</taxon>
        <taxon>Rhodobacterales</taxon>
        <taxon>Roseobacteraceae</taxon>
        <taxon>Thalassovita</taxon>
    </lineage>
</organism>
<dbReference type="STRING" id="657014.SAMN04488092_10550"/>
<dbReference type="Pfam" id="PF13468">
    <property type="entry name" value="Glyoxalase_3"/>
    <property type="match status" value="1"/>
</dbReference>
<proteinExistence type="predicted"/>
<dbReference type="Gene3D" id="3.10.180.10">
    <property type="entry name" value="2,3-Dihydroxybiphenyl 1,2-Dioxygenase, domain 1"/>
    <property type="match status" value="1"/>
</dbReference>
<accession>A0A1H9EHA2</accession>
<dbReference type="OrthoDB" id="8451710at2"/>
<feature type="domain" description="Glyoxalase-like" evidence="1">
    <location>
        <begin position="4"/>
        <end position="175"/>
    </location>
</feature>
<evidence type="ECO:0000313" key="2">
    <source>
        <dbReference type="EMBL" id="SEQ25015.1"/>
    </source>
</evidence>